<dbReference type="RefSeq" id="WP_132013940.1">
    <property type="nucleotide sequence ID" value="NZ_SLUN01000008.1"/>
</dbReference>
<comment type="caution">
    <text evidence="1">The sequence shown here is derived from an EMBL/GenBank/DDBJ whole genome shotgun (WGS) entry which is preliminary data.</text>
</comment>
<keyword evidence="2" id="KW-1185">Reference proteome</keyword>
<evidence type="ECO:0000313" key="1">
    <source>
        <dbReference type="EMBL" id="TCL70977.1"/>
    </source>
</evidence>
<dbReference type="OrthoDB" id="4030632at2"/>
<reference evidence="1 2" key="1">
    <citation type="submission" date="2019-03" db="EMBL/GenBank/DDBJ databases">
        <title>Genomic Encyclopedia of Type Strains, Phase IV (KMG-IV): sequencing the most valuable type-strain genomes for metagenomic binning, comparative biology and taxonomic classification.</title>
        <authorList>
            <person name="Goeker M."/>
        </authorList>
    </citation>
    <scope>NUCLEOTIDE SEQUENCE [LARGE SCALE GENOMIC DNA]</scope>
    <source>
        <strain evidence="1 2">LX-B</strain>
    </source>
</reference>
<gene>
    <name evidence="1" type="ORF">EDC14_1008127</name>
</gene>
<dbReference type="AlphaFoldDB" id="A0A4V2QF85"/>
<sequence>MSANQERNESFLLLAGIVIVLTFLAVISASPRNARPASQAQTAAQKEHQGSYLDYPYSYSRQDGKFIFRFSPTPLPPDEGTVLGAMLKAIKDIDHPMQLSDTTPHIKKASAGTEIVYFIGTHWTYNFLRQKNADGTVRGFTAWKE</sequence>
<organism evidence="1 2">
    <name type="scientific">Hydrogenispora ethanolica</name>
    <dbReference type="NCBI Taxonomy" id="1082276"/>
    <lineage>
        <taxon>Bacteria</taxon>
        <taxon>Bacillati</taxon>
        <taxon>Bacillota</taxon>
        <taxon>Hydrogenispora</taxon>
    </lineage>
</organism>
<evidence type="ECO:0000313" key="2">
    <source>
        <dbReference type="Proteomes" id="UP000295008"/>
    </source>
</evidence>
<accession>A0A4V2QF85</accession>
<dbReference type="EMBL" id="SLUN01000008">
    <property type="protein sequence ID" value="TCL70977.1"/>
    <property type="molecule type" value="Genomic_DNA"/>
</dbReference>
<protein>
    <submittedName>
        <fullName evidence="1">Uncharacterized protein</fullName>
    </submittedName>
</protein>
<name>A0A4V2QF85_HYDET</name>
<proteinExistence type="predicted"/>
<dbReference type="Proteomes" id="UP000295008">
    <property type="component" value="Unassembled WGS sequence"/>
</dbReference>